<sequence>MKQELIWEHTKKLVVVFAGAVFNAIAMNWFLKPANVYASGFTGIAQLISKIVTEYTPLHLTTGLLLFLFNIPVAILGWMKVGRSFTLYSFISVIFMSVLLEVIPIHHATGDILLYSVFGGILAAIGVGITLKFGASTGGLDIIAMVLSRMKDKPVGNYFFMLNGVIIITAGALYGWDKALYTLVSLYASIRVIDAIHTRYQKLTVMIITKKSDEMKKAIHSKLVRGITVLPAKGAFSNEDRNMLMIVITRYELYDLERIIKDVDNKAFTNIVETTNVFGFFRKD</sequence>
<dbReference type="PANTHER" id="PTHR33545">
    <property type="entry name" value="UPF0750 MEMBRANE PROTEIN YITT-RELATED"/>
    <property type="match status" value="1"/>
</dbReference>
<comment type="subcellular location">
    <subcellularLocation>
        <location evidence="1">Cell membrane</location>
        <topology evidence="1">Multi-pass membrane protein</topology>
    </subcellularLocation>
</comment>
<feature type="transmembrane region" description="Helical" evidence="6">
    <location>
        <begin position="112"/>
        <end position="134"/>
    </location>
</feature>
<keyword evidence="4 6" id="KW-1133">Transmembrane helix</keyword>
<keyword evidence="5 6" id="KW-0472">Membrane</keyword>
<keyword evidence="3 6" id="KW-0812">Transmembrane</keyword>
<evidence type="ECO:0000256" key="1">
    <source>
        <dbReference type="ARBA" id="ARBA00004651"/>
    </source>
</evidence>
<evidence type="ECO:0000313" key="9">
    <source>
        <dbReference type="Proteomes" id="UP001341444"/>
    </source>
</evidence>
<proteinExistence type="predicted"/>
<evidence type="ECO:0000256" key="6">
    <source>
        <dbReference type="SAM" id="Phobius"/>
    </source>
</evidence>
<dbReference type="Gene3D" id="3.30.70.120">
    <property type="match status" value="1"/>
</dbReference>
<evidence type="ECO:0000256" key="2">
    <source>
        <dbReference type="ARBA" id="ARBA00022475"/>
    </source>
</evidence>
<dbReference type="InterPro" id="IPR003740">
    <property type="entry name" value="YitT"/>
</dbReference>
<feature type="transmembrane region" description="Helical" evidence="6">
    <location>
        <begin position="58"/>
        <end position="78"/>
    </location>
</feature>
<comment type="caution">
    <text evidence="8">The sequence shown here is derived from an EMBL/GenBank/DDBJ whole genome shotgun (WGS) entry which is preliminary data.</text>
</comment>
<dbReference type="CDD" id="cd16380">
    <property type="entry name" value="YitT_C"/>
    <property type="match status" value="1"/>
</dbReference>
<dbReference type="Pfam" id="PF02588">
    <property type="entry name" value="YitT_membrane"/>
    <property type="match status" value="1"/>
</dbReference>
<accession>A0ABU6MDK7</accession>
<dbReference type="PIRSF" id="PIRSF006483">
    <property type="entry name" value="Membrane_protein_YitT"/>
    <property type="match status" value="1"/>
</dbReference>
<dbReference type="Pfam" id="PF10035">
    <property type="entry name" value="DUF2179"/>
    <property type="match status" value="1"/>
</dbReference>
<dbReference type="InterPro" id="IPR015867">
    <property type="entry name" value="N-reg_PII/ATP_PRibTrfase_C"/>
</dbReference>
<evidence type="ECO:0000256" key="3">
    <source>
        <dbReference type="ARBA" id="ARBA00022692"/>
    </source>
</evidence>
<evidence type="ECO:0000259" key="7">
    <source>
        <dbReference type="Pfam" id="PF10035"/>
    </source>
</evidence>
<evidence type="ECO:0000256" key="5">
    <source>
        <dbReference type="ARBA" id="ARBA00023136"/>
    </source>
</evidence>
<feature type="transmembrane region" description="Helical" evidence="6">
    <location>
        <begin position="155"/>
        <end position="173"/>
    </location>
</feature>
<organism evidence="8 9">
    <name type="scientific">Heyndrickxia acidicola</name>
    <dbReference type="NCBI Taxonomy" id="209389"/>
    <lineage>
        <taxon>Bacteria</taxon>
        <taxon>Bacillati</taxon>
        <taxon>Bacillota</taxon>
        <taxon>Bacilli</taxon>
        <taxon>Bacillales</taxon>
        <taxon>Bacillaceae</taxon>
        <taxon>Heyndrickxia</taxon>
    </lineage>
</organism>
<keyword evidence="9" id="KW-1185">Reference proteome</keyword>
<dbReference type="EMBL" id="JARMAB010000006">
    <property type="protein sequence ID" value="MED1202492.1"/>
    <property type="molecule type" value="Genomic_DNA"/>
</dbReference>
<reference evidence="8 9" key="1">
    <citation type="submission" date="2023-03" db="EMBL/GenBank/DDBJ databases">
        <title>Bacillus Genome Sequencing.</title>
        <authorList>
            <person name="Dunlap C."/>
        </authorList>
    </citation>
    <scope>NUCLEOTIDE SEQUENCE [LARGE SCALE GENOMIC DNA]</scope>
    <source>
        <strain evidence="8 9">B-23453</strain>
    </source>
</reference>
<keyword evidence="2" id="KW-1003">Cell membrane</keyword>
<dbReference type="Proteomes" id="UP001341444">
    <property type="component" value="Unassembled WGS sequence"/>
</dbReference>
<dbReference type="InterPro" id="IPR051461">
    <property type="entry name" value="UPF0750_membrane"/>
</dbReference>
<evidence type="ECO:0000313" key="8">
    <source>
        <dbReference type="EMBL" id="MED1202492.1"/>
    </source>
</evidence>
<name>A0ABU6MDK7_9BACI</name>
<feature type="transmembrane region" description="Helical" evidence="6">
    <location>
        <begin position="85"/>
        <end position="106"/>
    </location>
</feature>
<gene>
    <name evidence="8" type="ORF">P4T90_05215</name>
</gene>
<dbReference type="InterPro" id="IPR019264">
    <property type="entry name" value="DUF2179"/>
</dbReference>
<feature type="transmembrane region" description="Helical" evidence="6">
    <location>
        <begin position="12"/>
        <end position="31"/>
    </location>
</feature>
<dbReference type="PANTHER" id="PTHR33545:SF5">
    <property type="entry name" value="UPF0750 MEMBRANE PROTEIN YITT"/>
    <property type="match status" value="1"/>
</dbReference>
<dbReference type="RefSeq" id="WP_066265642.1">
    <property type="nucleotide sequence ID" value="NZ_JARMAB010000006.1"/>
</dbReference>
<feature type="domain" description="DUF2179" evidence="7">
    <location>
        <begin position="225"/>
        <end position="279"/>
    </location>
</feature>
<protein>
    <submittedName>
        <fullName evidence="8">YitT family protein</fullName>
    </submittedName>
</protein>
<evidence type="ECO:0000256" key="4">
    <source>
        <dbReference type="ARBA" id="ARBA00022989"/>
    </source>
</evidence>